<proteinExistence type="predicted"/>
<name>A0A2D1GPE9_9CAUD</name>
<reference evidence="1 2" key="1">
    <citation type="submission" date="2017-09" db="EMBL/GenBank/DDBJ databases">
        <title>Complete genome sequence analysis of the novel Escherichia coli phage SRT8.</title>
        <authorList>
            <person name="Fan X."/>
            <person name="Zhao K."/>
            <person name="Song S."/>
            <person name="Zhao Z."/>
        </authorList>
    </citation>
    <scope>NUCLEOTIDE SEQUENCE [LARGE SCALE GENOMIC DNA]</scope>
</reference>
<dbReference type="EMBL" id="MF996376">
    <property type="protein sequence ID" value="ATN93838.1"/>
    <property type="molecule type" value="Genomic_DNA"/>
</dbReference>
<protein>
    <submittedName>
        <fullName evidence="1">Uncharacterized protein</fullName>
    </submittedName>
</protein>
<dbReference type="Proteomes" id="UP000228763">
    <property type="component" value="Segment"/>
</dbReference>
<organism evidence="1 2">
    <name type="scientific">Escherichia phage SRT8</name>
    <dbReference type="NCBI Taxonomy" id="2496545"/>
    <lineage>
        <taxon>Viruses</taxon>
        <taxon>Duplodnaviria</taxon>
        <taxon>Heunggongvirae</taxon>
        <taxon>Uroviricota</taxon>
        <taxon>Caudoviricetes</taxon>
        <taxon>Drexlerviridae</taxon>
        <taxon>Tunavirinae</taxon>
        <taxon>Sertoctavirus</taxon>
        <taxon>Sertoctavirus SRT8</taxon>
    </lineage>
</organism>
<keyword evidence="2" id="KW-1185">Reference proteome</keyword>
<dbReference type="GeneID" id="40091925"/>
<sequence length="90" mass="10524">MGQNKTVTESVEYIAVMTLRPDTIAVQCLSNKQPVYVPRDEDVVEFLTDPNFLSLMEKVTDHYRYDDRSLTMVRLVVKERKIRTTTEIIE</sequence>
<evidence type="ECO:0000313" key="1">
    <source>
        <dbReference type="EMBL" id="ATN93838.1"/>
    </source>
</evidence>
<dbReference type="KEGG" id="vg:40091925"/>
<accession>A0A2D1GPE9</accession>
<dbReference type="RefSeq" id="YP_009615463.1">
    <property type="nucleotide sequence ID" value="NC_042043.1"/>
</dbReference>
<evidence type="ECO:0000313" key="2">
    <source>
        <dbReference type="Proteomes" id="UP000228763"/>
    </source>
</evidence>